<keyword evidence="8" id="KW-0804">Transcription</keyword>
<dbReference type="InterPro" id="IPR000394">
    <property type="entry name" value="RNA_pol_sigma_54"/>
</dbReference>
<evidence type="ECO:0000256" key="1">
    <source>
        <dbReference type="ARBA" id="ARBA00008798"/>
    </source>
</evidence>
<evidence type="ECO:0000256" key="7">
    <source>
        <dbReference type="ARBA" id="ARBA00023125"/>
    </source>
</evidence>
<evidence type="ECO:0000256" key="5">
    <source>
        <dbReference type="ARBA" id="ARBA00023015"/>
    </source>
</evidence>
<evidence type="ECO:0000313" key="11">
    <source>
        <dbReference type="EMBL" id="MDW0110703.1"/>
    </source>
</evidence>
<evidence type="ECO:0000256" key="4">
    <source>
        <dbReference type="ARBA" id="ARBA00022695"/>
    </source>
</evidence>
<dbReference type="PRINTS" id="PR00045">
    <property type="entry name" value="SIGMA54FCT"/>
</dbReference>
<name>A0ABU4G182_9BACL</name>
<gene>
    <name evidence="11" type="primary">rpoN</name>
    <name evidence="11" type="ORF">QT716_11710</name>
</gene>
<evidence type="ECO:0000256" key="3">
    <source>
        <dbReference type="ARBA" id="ARBA00022679"/>
    </source>
</evidence>
<sequence>MELGLQQRQELNLLMTVELRQAIELLQYSTYELEQYIREQELENPLIQLKEKEEKPVYEERLHRRISSYGSADIPMDAVQCAEENKREELLKQAKLVYPDALTQSLLKYLIYNLDDNGFLQHNEHTPSPLFDEEQIEKGVHLLQELGPIGIGARDLKECLQLQIMYNYPENQLASCLVENHLNLIADRKWNEIASKMDITMKEVKNLFEFIQTLNPRPCSFVSDDSTKYVTPDIIVELKGEGFTFHLNDGYLPGIHMNKSYSQYLSDKSDASKYVQTQYKNAQWLLSSIEQRRNTIIKIVCVLLEKQEEFFKHGFNSLKPMTLKEVADEIGMHESTVSRATSNKVIQTPFGSFELRMLFTSKLETSDGNTVSQTKVKKLLESLIAKENKFKPYSDQKIAEYFNAEKGITISRRTISKYREELRIPPSSKRKDIQV</sequence>
<dbReference type="RefSeq" id="WP_317936267.1">
    <property type="nucleotide sequence ID" value="NZ_JAUBDH010000007.1"/>
</dbReference>
<comment type="caution">
    <text evidence="11">The sequence shown here is derived from an EMBL/GenBank/DDBJ whole genome shotgun (WGS) entry which is preliminary data.</text>
</comment>
<protein>
    <submittedName>
        <fullName evidence="11">RNA polymerase factor sigma-54</fullName>
    </submittedName>
</protein>
<reference evidence="11 12" key="1">
    <citation type="submission" date="2023-06" db="EMBL/GenBank/DDBJ databases">
        <title>Sporosarcina sp. nov., isolated from Korean traditional fermented seafood 'Jeotgal'.</title>
        <authorList>
            <person name="Yang A.-I."/>
            <person name="Shin N.-R."/>
        </authorList>
    </citation>
    <scope>NUCLEOTIDE SEQUENCE [LARGE SCALE GENOMIC DNA]</scope>
    <source>
        <strain evidence="11 12">KCTC3840</strain>
    </source>
</reference>
<evidence type="ECO:0000256" key="6">
    <source>
        <dbReference type="ARBA" id="ARBA00023082"/>
    </source>
</evidence>
<proteinExistence type="inferred from homology"/>
<keyword evidence="2" id="KW-0240">DNA-directed RNA polymerase</keyword>
<evidence type="ECO:0000259" key="10">
    <source>
        <dbReference type="Pfam" id="PF04963"/>
    </source>
</evidence>
<evidence type="ECO:0000313" key="12">
    <source>
        <dbReference type="Proteomes" id="UP001280629"/>
    </source>
</evidence>
<feature type="domain" description="RNA polymerase sigma factor 54 core-binding" evidence="10">
    <location>
        <begin position="78"/>
        <end position="261"/>
    </location>
</feature>
<keyword evidence="4" id="KW-0548">Nucleotidyltransferase</keyword>
<dbReference type="Pfam" id="PF00309">
    <property type="entry name" value="Sigma54_AID"/>
    <property type="match status" value="1"/>
</dbReference>
<dbReference type="NCBIfam" id="TIGR02395">
    <property type="entry name" value="rpoN_sigma"/>
    <property type="match status" value="1"/>
</dbReference>
<dbReference type="InterPro" id="IPR007046">
    <property type="entry name" value="RNA_pol_sigma_54_core-bd"/>
</dbReference>
<dbReference type="Proteomes" id="UP001280629">
    <property type="component" value="Unassembled WGS sequence"/>
</dbReference>
<keyword evidence="3" id="KW-0808">Transferase</keyword>
<dbReference type="InterPro" id="IPR038709">
    <property type="entry name" value="RpoN_core-bd_sf"/>
</dbReference>
<evidence type="ECO:0000256" key="2">
    <source>
        <dbReference type="ARBA" id="ARBA00022478"/>
    </source>
</evidence>
<dbReference type="EMBL" id="JAUBDH010000007">
    <property type="protein sequence ID" value="MDW0110703.1"/>
    <property type="molecule type" value="Genomic_DNA"/>
</dbReference>
<dbReference type="PROSITE" id="PS00717">
    <property type="entry name" value="SIGMA54_1"/>
    <property type="match status" value="1"/>
</dbReference>
<comment type="similarity">
    <text evidence="1">Belongs to the sigma-54 factor family.</text>
</comment>
<keyword evidence="5" id="KW-0805">Transcription regulation</keyword>
<dbReference type="Gene3D" id="1.10.10.60">
    <property type="entry name" value="Homeodomain-like"/>
    <property type="match status" value="1"/>
</dbReference>
<dbReference type="Gene3D" id="1.10.10.1330">
    <property type="entry name" value="RNA polymerase sigma-54 factor, core-binding domain"/>
    <property type="match status" value="1"/>
</dbReference>
<keyword evidence="12" id="KW-1185">Reference proteome</keyword>
<dbReference type="PANTHER" id="PTHR32248:SF4">
    <property type="entry name" value="RNA POLYMERASE SIGMA-54 FACTOR"/>
    <property type="match status" value="1"/>
</dbReference>
<evidence type="ECO:0000259" key="9">
    <source>
        <dbReference type="Pfam" id="PF04552"/>
    </source>
</evidence>
<keyword evidence="6" id="KW-0731">Sigma factor</keyword>
<dbReference type="PIRSF" id="PIRSF000774">
    <property type="entry name" value="RpoN"/>
    <property type="match status" value="1"/>
</dbReference>
<feature type="domain" description="RNA polymerase sigma factor 54 DNA-binding" evidence="9">
    <location>
        <begin position="273"/>
        <end position="431"/>
    </location>
</feature>
<accession>A0ABU4G182</accession>
<dbReference type="PANTHER" id="PTHR32248">
    <property type="entry name" value="RNA POLYMERASE SIGMA-54 FACTOR"/>
    <property type="match status" value="1"/>
</dbReference>
<dbReference type="PROSITE" id="PS50044">
    <property type="entry name" value="SIGMA54_3"/>
    <property type="match status" value="1"/>
</dbReference>
<dbReference type="InterPro" id="IPR007634">
    <property type="entry name" value="RNA_pol_sigma_54_DNA-bd"/>
</dbReference>
<keyword evidence="7" id="KW-0238">DNA-binding</keyword>
<dbReference type="Pfam" id="PF04552">
    <property type="entry name" value="Sigma54_DBD"/>
    <property type="match status" value="1"/>
</dbReference>
<evidence type="ECO:0000256" key="8">
    <source>
        <dbReference type="ARBA" id="ARBA00023163"/>
    </source>
</evidence>
<organism evidence="11 12">
    <name type="scientific">Sporosarcina aquimarina</name>
    <dbReference type="NCBI Taxonomy" id="114975"/>
    <lineage>
        <taxon>Bacteria</taxon>
        <taxon>Bacillati</taxon>
        <taxon>Bacillota</taxon>
        <taxon>Bacilli</taxon>
        <taxon>Bacillales</taxon>
        <taxon>Caryophanaceae</taxon>
        <taxon>Sporosarcina</taxon>
    </lineage>
</organism>
<dbReference type="Pfam" id="PF04963">
    <property type="entry name" value="Sigma54_CBD"/>
    <property type="match status" value="1"/>
</dbReference>